<proteinExistence type="inferred from homology"/>
<dbReference type="Pfam" id="PF00441">
    <property type="entry name" value="Acyl-CoA_dh_1"/>
    <property type="match status" value="1"/>
</dbReference>
<gene>
    <name evidence="8" type="ORF">CATMQ487_31810</name>
</gene>
<evidence type="ECO:0000256" key="5">
    <source>
        <dbReference type="ARBA" id="ARBA00023002"/>
    </source>
</evidence>
<dbReference type="PANTHER" id="PTHR43884:SF20">
    <property type="entry name" value="ACYL-COA DEHYDROGENASE FADE28"/>
    <property type="match status" value="1"/>
</dbReference>
<name>A0ABN6PM11_9BURK</name>
<evidence type="ECO:0000256" key="2">
    <source>
        <dbReference type="ARBA" id="ARBA00009347"/>
    </source>
</evidence>
<keyword evidence="4" id="KW-0274">FAD</keyword>
<dbReference type="InterPro" id="IPR009075">
    <property type="entry name" value="AcylCo_DH/oxidase_C"/>
</dbReference>
<reference evidence="8" key="1">
    <citation type="submission" date="2022-04" db="EMBL/GenBank/DDBJ databases">
        <title>Whole genome sequence of Sphaerotilus sp. FB-5.</title>
        <authorList>
            <person name="Takeda M."/>
            <person name="Narihara S."/>
            <person name="Akimoto M."/>
            <person name="Akimoto R."/>
            <person name="Nishiyashiki S."/>
            <person name="Murakami T."/>
        </authorList>
    </citation>
    <scope>NUCLEOTIDE SEQUENCE</scope>
    <source>
        <strain evidence="8">FB-5</strain>
    </source>
</reference>
<dbReference type="RefSeq" id="WP_251969514.1">
    <property type="nucleotide sequence ID" value="NZ_AP025730.1"/>
</dbReference>
<keyword evidence="3" id="KW-0285">Flavoprotein</keyword>
<comment type="cofactor">
    <cofactor evidence="1">
        <name>FAD</name>
        <dbReference type="ChEBI" id="CHEBI:57692"/>
    </cofactor>
</comment>
<protein>
    <submittedName>
        <fullName evidence="8">Acyl-CoA dehydrogenase</fullName>
    </submittedName>
</protein>
<evidence type="ECO:0000259" key="6">
    <source>
        <dbReference type="Pfam" id="PF00441"/>
    </source>
</evidence>
<keyword evidence="9" id="KW-1185">Reference proteome</keyword>
<accession>A0ABN6PM11</accession>
<keyword evidence="5" id="KW-0560">Oxidoreductase</keyword>
<dbReference type="InterPro" id="IPR036250">
    <property type="entry name" value="AcylCo_DH-like_C"/>
</dbReference>
<dbReference type="InterPro" id="IPR037069">
    <property type="entry name" value="AcylCoA_DH/ox_N_sf"/>
</dbReference>
<dbReference type="SUPFAM" id="SSF56645">
    <property type="entry name" value="Acyl-CoA dehydrogenase NM domain-like"/>
    <property type="match status" value="1"/>
</dbReference>
<evidence type="ECO:0000256" key="1">
    <source>
        <dbReference type="ARBA" id="ARBA00001974"/>
    </source>
</evidence>
<evidence type="ECO:0000256" key="4">
    <source>
        <dbReference type="ARBA" id="ARBA00022827"/>
    </source>
</evidence>
<feature type="domain" description="Acyl-CoA dehydrogenase/oxidase N-terminal" evidence="7">
    <location>
        <begin position="6"/>
        <end position="116"/>
    </location>
</feature>
<evidence type="ECO:0000256" key="3">
    <source>
        <dbReference type="ARBA" id="ARBA00022630"/>
    </source>
</evidence>
<dbReference type="Gene3D" id="1.10.540.10">
    <property type="entry name" value="Acyl-CoA dehydrogenase/oxidase, N-terminal domain"/>
    <property type="match status" value="1"/>
</dbReference>
<organism evidence="8 9">
    <name type="scientific">Sphaerotilus microaerophilus</name>
    <dbReference type="NCBI Taxonomy" id="2914710"/>
    <lineage>
        <taxon>Bacteria</taxon>
        <taxon>Pseudomonadati</taxon>
        <taxon>Pseudomonadota</taxon>
        <taxon>Betaproteobacteria</taxon>
        <taxon>Burkholderiales</taxon>
        <taxon>Sphaerotilaceae</taxon>
        <taxon>Sphaerotilus</taxon>
    </lineage>
</organism>
<dbReference type="InterPro" id="IPR009100">
    <property type="entry name" value="AcylCoA_DH/oxidase_NM_dom_sf"/>
</dbReference>
<comment type="similarity">
    <text evidence="2">Belongs to the acyl-CoA dehydrogenase family.</text>
</comment>
<evidence type="ECO:0000313" key="9">
    <source>
        <dbReference type="Proteomes" id="UP001057498"/>
    </source>
</evidence>
<feature type="domain" description="Acyl-CoA dehydrogenase/oxidase C-terminal" evidence="6">
    <location>
        <begin position="221"/>
        <end position="352"/>
    </location>
</feature>
<evidence type="ECO:0000313" key="8">
    <source>
        <dbReference type="EMBL" id="BDI06211.1"/>
    </source>
</evidence>
<dbReference type="EMBL" id="AP025730">
    <property type="protein sequence ID" value="BDI06211.1"/>
    <property type="molecule type" value="Genomic_DNA"/>
</dbReference>
<sequence>MDFQLSEDQRAFADMAQGLFNDYCSDDQLRAHDLSGAGSMQDLWQQCVAAGLHGILVPETHGGLGLGMTELMAVLEQQGRALALVPLWEQQLVAAAVARFAPEAADTLLPAAMAGELLALSLAGLSASRGHGVQLRDGRLHGGLQAVPLADLAGHALLAVADEQGADRLVLPALSQPAVQRETGLSQHHQGLADLRLDAAPVLAVLPTEATAWVEQRAIACAAALQLGVTQQQLRRTVEYVSERRQFERPIGSFQLVAGQMADGQIATEALRAALWQLVWRLDAGRPSAPQAHATRALANDLGHRAGHMAQHVHGGMGVDVTYPIHRFLYWSRALGALLGGSEHHLARLGDWLADNDNLGWKYDLPEDC</sequence>
<dbReference type="Gene3D" id="1.20.140.10">
    <property type="entry name" value="Butyryl-CoA Dehydrogenase, subunit A, domain 3"/>
    <property type="match status" value="1"/>
</dbReference>
<dbReference type="Pfam" id="PF02771">
    <property type="entry name" value="Acyl-CoA_dh_N"/>
    <property type="match status" value="1"/>
</dbReference>
<dbReference type="SUPFAM" id="SSF47203">
    <property type="entry name" value="Acyl-CoA dehydrogenase C-terminal domain-like"/>
    <property type="match status" value="1"/>
</dbReference>
<dbReference type="Proteomes" id="UP001057498">
    <property type="component" value="Chromosome"/>
</dbReference>
<dbReference type="InterPro" id="IPR013786">
    <property type="entry name" value="AcylCoA_DH/ox_N"/>
</dbReference>
<evidence type="ECO:0000259" key="7">
    <source>
        <dbReference type="Pfam" id="PF02771"/>
    </source>
</evidence>
<dbReference type="PANTHER" id="PTHR43884">
    <property type="entry name" value="ACYL-COA DEHYDROGENASE"/>
    <property type="match status" value="1"/>
</dbReference>